<feature type="region of interest" description="Disordered" evidence="1">
    <location>
        <begin position="1041"/>
        <end position="1072"/>
    </location>
</feature>
<feature type="compositionally biased region" description="Polar residues" evidence="1">
    <location>
        <begin position="85"/>
        <end position="101"/>
    </location>
</feature>
<accession>A0A2H3D436</accession>
<feature type="compositionally biased region" description="Polar residues" evidence="1">
    <location>
        <begin position="1"/>
        <end position="11"/>
    </location>
</feature>
<gene>
    <name evidence="2" type="ORF">ARMGADRAFT_1035877</name>
</gene>
<dbReference type="AlphaFoldDB" id="A0A2H3D436"/>
<feature type="compositionally biased region" description="Acidic residues" evidence="1">
    <location>
        <begin position="281"/>
        <end position="291"/>
    </location>
</feature>
<feature type="compositionally biased region" description="Basic and acidic residues" evidence="1">
    <location>
        <begin position="544"/>
        <end position="560"/>
    </location>
</feature>
<feature type="region of interest" description="Disordered" evidence="1">
    <location>
        <begin position="763"/>
        <end position="792"/>
    </location>
</feature>
<organism evidence="2 3">
    <name type="scientific">Armillaria gallica</name>
    <name type="common">Bulbous honey fungus</name>
    <name type="synonym">Armillaria bulbosa</name>
    <dbReference type="NCBI Taxonomy" id="47427"/>
    <lineage>
        <taxon>Eukaryota</taxon>
        <taxon>Fungi</taxon>
        <taxon>Dikarya</taxon>
        <taxon>Basidiomycota</taxon>
        <taxon>Agaricomycotina</taxon>
        <taxon>Agaricomycetes</taxon>
        <taxon>Agaricomycetidae</taxon>
        <taxon>Agaricales</taxon>
        <taxon>Marasmiineae</taxon>
        <taxon>Physalacriaceae</taxon>
        <taxon>Armillaria</taxon>
    </lineage>
</organism>
<name>A0A2H3D436_ARMGA</name>
<evidence type="ECO:0000256" key="1">
    <source>
        <dbReference type="SAM" id="MobiDB-lite"/>
    </source>
</evidence>
<reference evidence="3" key="1">
    <citation type="journal article" date="2017" name="Nat. Ecol. Evol.">
        <title>Genome expansion and lineage-specific genetic innovations in the forest pathogenic fungi Armillaria.</title>
        <authorList>
            <person name="Sipos G."/>
            <person name="Prasanna A.N."/>
            <person name="Walter M.C."/>
            <person name="O'Connor E."/>
            <person name="Balint B."/>
            <person name="Krizsan K."/>
            <person name="Kiss B."/>
            <person name="Hess J."/>
            <person name="Varga T."/>
            <person name="Slot J."/>
            <person name="Riley R."/>
            <person name="Boka B."/>
            <person name="Rigling D."/>
            <person name="Barry K."/>
            <person name="Lee J."/>
            <person name="Mihaltcheva S."/>
            <person name="LaButti K."/>
            <person name="Lipzen A."/>
            <person name="Waldron R."/>
            <person name="Moloney N.M."/>
            <person name="Sperisen C."/>
            <person name="Kredics L."/>
            <person name="Vagvoelgyi C."/>
            <person name="Patrignani A."/>
            <person name="Fitzpatrick D."/>
            <person name="Nagy I."/>
            <person name="Doyle S."/>
            <person name="Anderson J.B."/>
            <person name="Grigoriev I.V."/>
            <person name="Gueldener U."/>
            <person name="Muensterkoetter M."/>
            <person name="Nagy L.G."/>
        </authorList>
    </citation>
    <scope>NUCLEOTIDE SEQUENCE [LARGE SCALE GENOMIC DNA]</scope>
    <source>
        <strain evidence="3">Ar21-2</strain>
    </source>
</reference>
<sequence>MSPSSNTSIGATGTPRGPPQKFQPHHFQPPMWPGPYYVQHPPTGLPGMFYPHNWGEYTYPMQQHAHMPIHDDRMAVNDDTARQNQVVPNSLGTNIHPSTNSKGKKKASDEELQQQADEERIHHSNNIQCDIEGESIPPEVLAIARRIHESDHLSKQPKPPPTGPAVERRVHHSSNTTQVDNKLMGYLSDPSKCILANSEQWSSQPKTTKLRKKEPTKMEYLAPRDGAAYLRDSRVHNGTITEGSSMEDWITFLTGTMGMRPIHPDEPRLSAPTEGSSDSNYSDEDNEDDSESWSVKWHKANPLPKNTPSYKLREQEIFLKAEQAKFNNWKRDRRLNEYNMAIARPPPSLPSVTIAGQLERDNGFWGMLGPRFLYLQKYNIVLANTEAASTLTICTLEGIVHPLGSEWIPHFKSASPTLGDIYFQWHSPLKMTIEVYGPLIPDSLQEYYNMLKQLDWDGPGHDMEEDDVIQHMADNVHTLMHSHLSTDSTHANFYLEVNQLHHVLLNTYGTPPTLDSHLGWWYPDAHDIEHRRVLHHVQDYKAPDRHLSTEGRRADRKLDEQDGGSGSNRTLYEWFHIGEHYLYKWLVEHPPPEDTCPVSDASLTPHPIIASDEDVVMDHHSLGSIPVAGSRLALASNITRQDGTVVSNITDMARSLDMDIGHACPDLAYWGFPGNNPNGGRVMGDDQELSPTFFPGPSSQSQGVLTLAKFENFPFYHLGDLEGTNRASIESLSCILSILSHLCINQLQLPPQHINDLLKFQEGHGARQEEEEEGPVPNVGATSRQNKEAAGSKAKGKVKLAFEVTHSKDHDRIWDSTIVEEKITHNHDGEYSIDNLGSDTPTYDLDALLGNQSPLPTSKPTLPTKPQSTVLLGESYVPITGFQVNPAFDSIQGNMTSEGQPAATAPSGGECAHPPSRPTSQASTTSISMVSQSDLRSLTLVKPILGVSTDSSAKADVLTVFEEMLGNEKMSSEATQAELDKLSEYQLTLSLNEYIRQYNAELTTLVMGRGMHQSEEPIQVKEEVPNDGPFFEDQCAALQERMSKGKKPNAEEPSKTTNCKDKTTSRPSTASAVPALVNANITLPDDESMGTRGTTKSPSEDLQNRIALQWIHLSQIKDGYHI</sequence>
<feature type="region of interest" description="Disordered" evidence="1">
    <location>
        <begin position="1"/>
        <end position="28"/>
    </location>
</feature>
<feature type="region of interest" description="Disordered" evidence="1">
    <location>
        <begin position="891"/>
        <end position="928"/>
    </location>
</feature>
<feature type="region of interest" description="Disordered" evidence="1">
    <location>
        <begin position="85"/>
        <end position="134"/>
    </location>
</feature>
<feature type="compositionally biased region" description="Basic and acidic residues" evidence="1">
    <location>
        <begin position="1048"/>
        <end position="1064"/>
    </location>
</feature>
<evidence type="ECO:0000313" key="2">
    <source>
        <dbReference type="EMBL" id="PBK86162.1"/>
    </source>
</evidence>
<dbReference type="Proteomes" id="UP000217790">
    <property type="component" value="Unassembled WGS sequence"/>
</dbReference>
<feature type="region of interest" description="Disordered" evidence="1">
    <location>
        <begin position="260"/>
        <end position="300"/>
    </location>
</feature>
<protein>
    <submittedName>
        <fullName evidence="2">Uncharacterized protein</fullName>
    </submittedName>
</protein>
<feature type="compositionally biased region" description="Low complexity" evidence="1">
    <location>
        <begin position="19"/>
        <end position="28"/>
    </location>
</feature>
<feature type="region of interest" description="Disordered" evidence="1">
    <location>
        <begin position="149"/>
        <end position="177"/>
    </location>
</feature>
<dbReference type="InParanoid" id="A0A2H3D436"/>
<feature type="compositionally biased region" description="Polar residues" evidence="1">
    <location>
        <begin position="918"/>
        <end position="928"/>
    </location>
</feature>
<proteinExistence type="predicted"/>
<keyword evidence="3" id="KW-1185">Reference proteome</keyword>
<dbReference type="EMBL" id="KZ293686">
    <property type="protein sequence ID" value="PBK86162.1"/>
    <property type="molecule type" value="Genomic_DNA"/>
</dbReference>
<feature type="region of interest" description="Disordered" evidence="1">
    <location>
        <begin position="544"/>
        <end position="566"/>
    </location>
</feature>
<evidence type="ECO:0000313" key="3">
    <source>
        <dbReference type="Proteomes" id="UP000217790"/>
    </source>
</evidence>